<accession>A0A090AMG5</accession>
<keyword evidence="2" id="KW-0812">Transmembrane</keyword>
<dbReference type="GO" id="GO:0004252">
    <property type="term" value="F:serine-type endopeptidase activity"/>
    <property type="evidence" value="ECO:0007669"/>
    <property type="project" value="InterPro"/>
</dbReference>
<dbReference type="SUPFAM" id="SSF50494">
    <property type="entry name" value="Trypsin-like serine proteases"/>
    <property type="match status" value="1"/>
</dbReference>
<dbReference type="HOGENOM" id="CLU_663811_0_0_6"/>
<evidence type="ECO:0008006" key="5">
    <source>
        <dbReference type="Google" id="ProtNLM"/>
    </source>
</evidence>
<feature type="transmembrane region" description="Helical" evidence="2">
    <location>
        <begin position="15"/>
        <end position="34"/>
    </location>
</feature>
<dbReference type="InterPro" id="IPR018114">
    <property type="entry name" value="TRYPSIN_HIS"/>
</dbReference>
<reference evidence="3 4" key="1">
    <citation type="journal article" date="2014" name="ISME J.">
        <title>Ecophysiology of Thioploca ingrica as revealed by the complete genome sequence supplemented with proteomic evidence.</title>
        <authorList>
            <person name="Kojima H."/>
            <person name="Ogura Y."/>
            <person name="Yamamoto N."/>
            <person name="Togashi T."/>
            <person name="Mori H."/>
            <person name="Watanabe T."/>
            <person name="Nemoto F."/>
            <person name="Kurokawa K."/>
            <person name="Hayashi T."/>
            <person name="Fukui M."/>
        </authorList>
    </citation>
    <scope>NUCLEOTIDE SEQUENCE [LARGE SCALE GENOMIC DNA]</scope>
</reference>
<evidence type="ECO:0000313" key="4">
    <source>
        <dbReference type="Proteomes" id="UP000031623"/>
    </source>
</evidence>
<dbReference type="InterPro" id="IPR050966">
    <property type="entry name" value="Glutamyl_endopeptidase"/>
</dbReference>
<dbReference type="OrthoDB" id="8392384at2"/>
<dbReference type="AlphaFoldDB" id="A0A090AMG5"/>
<dbReference type="PANTHER" id="PTHR15462">
    <property type="entry name" value="SERINE PROTEASE"/>
    <property type="match status" value="1"/>
</dbReference>
<dbReference type="EMBL" id="AP014633">
    <property type="protein sequence ID" value="BAP56435.1"/>
    <property type="molecule type" value="Genomic_DNA"/>
</dbReference>
<evidence type="ECO:0000313" key="3">
    <source>
        <dbReference type="EMBL" id="BAP56435.1"/>
    </source>
</evidence>
<evidence type="ECO:0000256" key="1">
    <source>
        <dbReference type="ARBA" id="ARBA00022729"/>
    </source>
</evidence>
<dbReference type="KEGG" id="tig:THII_2138"/>
<dbReference type="STRING" id="40754.THII_2138"/>
<dbReference type="InterPro" id="IPR043504">
    <property type="entry name" value="Peptidase_S1_PA_chymotrypsin"/>
</dbReference>
<dbReference type="PROSITE" id="PS00134">
    <property type="entry name" value="TRYPSIN_HIS"/>
    <property type="match status" value="1"/>
</dbReference>
<dbReference type="Gene3D" id="2.40.10.10">
    <property type="entry name" value="Trypsin-like serine proteases"/>
    <property type="match status" value="2"/>
</dbReference>
<keyword evidence="1" id="KW-0732">Signal</keyword>
<dbReference type="PANTHER" id="PTHR15462:SF8">
    <property type="entry name" value="SERINE PROTEASE"/>
    <property type="match status" value="1"/>
</dbReference>
<dbReference type="GO" id="GO:0006508">
    <property type="term" value="P:proteolysis"/>
    <property type="evidence" value="ECO:0007669"/>
    <property type="project" value="InterPro"/>
</dbReference>
<keyword evidence="2" id="KW-1133">Transmembrane helix</keyword>
<keyword evidence="2" id="KW-0472">Membrane</keyword>
<dbReference type="InterPro" id="IPR009003">
    <property type="entry name" value="Peptidase_S1_PA"/>
</dbReference>
<evidence type="ECO:0000256" key="2">
    <source>
        <dbReference type="SAM" id="Phobius"/>
    </source>
</evidence>
<sequence length="414" mass="46751">MLKQINFLRYALTKVAYQVIVVGVYIYLFSQVVLANDRTKERVLTTLPKDSNIQYFWSDETKLNQPIAVKFNLNTLDGPATTTATLLNRTVRMEIPPIESVELTQWKNLLENINSAELNMSASEEPYQIGIRSGAPPDPRADRLAKRQFNSVGYNNVQESNQEQPTSAEDISLGMSMIFTRYRGNYHLAMWRNLPWNAVGKLYFYIPSYGEYFYCSAAVIGPQQIVTAAHCLASFNETNASYSDFHTQVVFVPAERFGWGPYGYFYGIYSLIPFNYMKNGALSDDIGIVVLDNNTLNYPVSYYTGYLGYTWNQPYVNHLHAIGYADEFSRHYSTICAAESLPREEVGINILGMGCDMTFGSSGSPWIKDYNPYEYSGNYITSVVSGGVPWIPTFYGARFTSNNIVPLCQIAGCQ</sequence>
<name>A0A090AMG5_9GAMM</name>
<dbReference type="Proteomes" id="UP000031623">
    <property type="component" value="Chromosome"/>
</dbReference>
<protein>
    <recommendedName>
        <fullName evidence="5">Peptidase S1 domain-containing protein</fullName>
    </recommendedName>
</protein>
<keyword evidence="4" id="KW-1185">Reference proteome</keyword>
<proteinExistence type="predicted"/>
<gene>
    <name evidence="3" type="ORF">THII_2138</name>
</gene>
<organism evidence="3 4">
    <name type="scientific">Thioploca ingrica</name>
    <dbReference type="NCBI Taxonomy" id="40754"/>
    <lineage>
        <taxon>Bacteria</taxon>
        <taxon>Pseudomonadati</taxon>
        <taxon>Pseudomonadota</taxon>
        <taxon>Gammaproteobacteria</taxon>
        <taxon>Thiotrichales</taxon>
        <taxon>Thiotrichaceae</taxon>
        <taxon>Thioploca</taxon>
    </lineage>
</organism>